<dbReference type="AlphaFoldDB" id="A0A7N0UIF8"/>
<dbReference type="InterPro" id="IPR039391">
    <property type="entry name" value="Phytocyanin-like"/>
</dbReference>
<dbReference type="InterPro" id="IPR008972">
    <property type="entry name" value="Cupredoxin"/>
</dbReference>
<dbReference type="PROSITE" id="PS00196">
    <property type="entry name" value="COPPER_BLUE"/>
    <property type="match status" value="1"/>
</dbReference>
<dbReference type="FunFam" id="2.60.40.420:FF:000003">
    <property type="entry name" value="Blue copper"/>
    <property type="match status" value="1"/>
</dbReference>
<sequence length="365" mass="36673">MNTATAACVKMLGFKVVVLATIIMGVALLPASAVAQTSHVVGGNMGWVIPLGDAGAYATWASTRAFAVGDKLVFNYAAGQHDVAHSSKAAYDACNASLPIISTTMAAPATITLTAAGENYFFCTIGRHCALGQKLAINVSSASASSPSPSPTAAPAPETGAGSPTQVPVAAPTPALPRKVGAPVPSADSPSPVTAPAPSTDRAPMSYIVGDSMGWTVPPGGEAAYTTWASDKTFSVGDVLVFNFTTGRHDVAEVTKTEYGSCSSSNPISKQTTGPARITLTAPGEHFYICTFNGHCSLGQKLAINVTGAGSPAPTSGALPPSTPNLNSPSPAGSTPSENPGNFASSTSVSGLSVAILSIIVAYMI</sequence>
<protein>
    <recommendedName>
        <fullName evidence="6">Phytocyanin domain-containing protein</fullName>
    </recommendedName>
</protein>
<evidence type="ECO:0000256" key="4">
    <source>
        <dbReference type="ARBA" id="ARBA00023180"/>
    </source>
</evidence>
<keyword evidence="3" id="KW-1015">Disulfide bond</keyword>
<dbReference type="PROSITE" id="PS51485">
    <property type="entry name" value="PHYTOCYANIN"/>
    <property type="match status" value="2"/>
</dbReference>
<dbReference type="Proteomes" id="UP000594263">
    <property type="component" value="Unplaced"/>
</dbReference>
<feature type="region of interest" description="Disordered" evidence="5">
    <location>
        <begin position="141"/>
        <end position="202"/>
    </location>
</feature>
<keyword evidence="2" id="KW-0186">Copper</keyword>
<feature type="region of interest" description="Disordered" evidence="5">
    <location>
        <begin position="309"/>
        <end position="347"/>
    </location>
</feature>
<feature type="compositionally biased region" description="Polar residues" evidence="5">
    <location>
        <begin position="332"/>
        <end position="347"/>
    </location>
</feature>
<dbReference type="Gramene" id="Kaladp0069s0076.1.v1.1">
    <property type="protein sequence ID" value="Kaladp0069s0076.1.v1.1"/>
    <property type="gene ID" value="Kaladp0069s0076.v1.1"/>
</dbReference>
<keyword evidence="4" id="KW-0325">Glycoprotein</keyword>
<dbReference type="FunFam" id="2.60.40.420:FF:000034">
    <property type="entry name" value="Cupredoxin superfamily protein"/>
    <property type="match status" value="1"/>
</dbReference>
<accession>A0A7N0UIF8</accession>
<evidence type="ECO:0000256" key="1">
    <source>
        <dbReference type="ARBA" id="ARBA00022723"/>
    </source>
</evidence>
<dbReference type="EnsemblPlants" id="Kaladp0069s0076.1.v1.1">
    <property type="protein sequence ID" value="Kaladp0069s0076.1.v1.1"/>
    <property type="gene ID" value="Kaladp0069s0076.v1.1"/>
</dbReference>
<evidence type="ECO:0000313" key="7">
    <source>
        <dbReference type="EnsemblPlants" id="Kaladp0069s0076.1.v1.1"/>
    </source>
</evidence>
<evidence type="ECO:0000256" key="3">
    <source>
        <dbReference type="ARBA" id="ARBA00023157"/>
    </source>
</evidence>
<name>A0A7N0UIF8_KALFE</name>
<feature type="compositionally biased region" description="Low complexity" evidence="5">
    <location>
        <begin position="155"/>
        <end position="201"/>
    </location>
</feature>
<dbReference type="GO" id="GO:0009055">
    <property type="term" value="F:electron transfer activity"/>
    <property type="evidence" value="ECO:0007669"/>
    <property type="project" value="InterPro"/>
</dbReference>
<dbReference type="SUPFAM" id="SSF49503">
    <property type="entry name" value="Cupredoxins"/>
    <property type="match status" value="2"/>
</dbReference>
<dbReference type="InterPro" id="IPR028871">
    <property type="entry name" value="BlueCu_1_BS"/>
</dbReference>
<evidence type="ECO:0000259" key="6">
    <source>
        <dbReference type="PROSITE" id="PS51485"/>
    </source>
</evidence>
<evidence type="ECO:0000256" key="2">
    <source>
        <dbReference type="ARBA" id="ARBA00023008"/>
    </source>
</evidence>
<dbReference type="InterPro" id="IPR003245">
    <property type="entry name" value="Phytocyanin_dom"/>
</dbReference>
<feature type="domain" description="Phytocyanin" evidence="6">
    <location>
        <begin position="37"/>
        <end position="141"/>
    </location>
</feature>
<evidence type="ECO:0000313" key="8">
    <source>
        <dbReference type="Proteomes" id="UP000594263"/>
    </source>
</evidence>
<dbReference type="PANTHER" id="PTHR33021:SF496">
    <property type="entry name" value="OS08G0482700 PROTEIN"/>
    <property type="match status" value="1"/>
</dbReference>
<dbReference type="CDD" id="cd13920">
    <property type="entry name" value="Stellacyanin"/>
    <property type="match status" value="1"/>
</dbReference>
<dbReference type="Pfam" id="PF02298">
    <property type="entry name" value="Cu_bind_like"/>
    <property type="match status" value="2"/>
</dbReference>
<dbReference type="OMA" id="WASRKTF"/>
<evidence type="ECO:0000256" key="5">
    <source>
        <dbReference type="SAM" id="MobiDB-lite"/>
    </source>
</evidence>
<organism evidence="7 8">
    <name type="scientific">Kalanchoe fedtschenkoi</name>
    <name type="common">Lavender scallops</name>
    <name type="synonym">South American air plant</name>
    <dbReference type="NCBI Taxonomy" id="63787"/>
    <lineage>
        <taxon>Eukaryota</taxon>
        <taxon>Viridiplantae</taxon>
        <taxon>Streptophyta</taxon>
        <taxon>Embryophyta</taxon>
        <taxon>Tracheophyta</taxon>
        <taxon>Spermatophyta</taxon>
        <taxon>Magnoliopsida</taxon>
        <taxon>eudicotyledons</taxon>
        <taxon>Gunneridae</taxon>
        <taxon>Pentapetalae</taxon>
        <taxon>Saxifragales</taxon>
        <taxon>Crassulaceae</taxon>
        <taxon>Kalanchoe</taxon>
    </lineage>
</organism>
<dbReference type="Gene3D" id="2.60.40.420">
    <property type="entry name" value="Cupredoxins - blue copper proteins"/>
    <property type="match status" value="2"/>
</dbReference>
<reference evidence="7" key="1">
    <citation type="submission" date="2021-01" db="UniProtKB">
        <authorList>
            <consortium name="EnsemblPlants"/>
        </authorList>
    </citation>
    <scope>IDENTIFICATION</scope>
</reference>
<dbReference type="GO" id="GO:0046872">
    <property type="term" value="F:metal ion binding"/>
    <property type="evidence" value="ECO:0007669"/>
    <property type="project" value="UniProtKB-KW"/>
</dbReference>
<feature type="domain" description="Phytocyanin" evidence="6">
    <location>
        <begin position="205"/>
        <end position="308"/>
    </location>
</feature>
<keyword evidence="8" id="KW-1185">Reference proteome</keyword>
<dbReference type="GO" id="GO:0005886">
    <property type="term" value="C:plasma membrane"/>
    <property type="evidence" value="ECO:0007669"/>
    <property type="project" value="TreeGrafter"/>
</dbReference>
<proteinExistence type="predicted"/>
<dbReference type="PANTHER" id="PTHR33021">
    <property type="entry name" value="BLUE COPPER PROTEIN"/>
    <property type="match status" value="1"/>
</dbReference>
<keyword evidence="1" id="KW-0479">Metal-binding</keyword>